<comment type="caution">
    <text evidence="2">The sequence shown here is derived from an EMBL/GenBank/DDBJ whole genome shotgun (WGS) entry which is preliminary data.</text>
</comment>
<evidence type="ECO:0000313" key="2">
    <source>
        <dbReference type="EMBL" id="CAE7248365.1"/>
    </source>
</evidence>
<keyword evidence="3" id="KW-1185">Reference proteome</keyword>
<dbReference type="OrthoDB" id="10580203at2759"/>
<dbReference type="EMBL" id="CAJNDS010001113">
    <property type="protein sequence ID" value="CAE7248365.1"/>
    <property type="molecule type" value="Genomic_DNA"/>
</dbReference>
<name>A0A812LLQ2_9DINO</name>
<sequence>MCQPPADAAQENEGPDDVADADFEGMVAKVRHHGRLVFVKLRSETGEESDLVFDWRFFDHEGSPWPFPASKADVKVGDLLSGRSGPPSGPSAPRRARRLHDRQPGTAPMQSSAPARRSGVVASAGCAPCPRCGASQRRFDLARGLRAHLRQAHAADLAEALAKGEDEGTWLERELTAAESAGVFARRGAGGAPGPAANAHRRGS</sequence>
<reference evidence="2" key="1">
    <citation type="submission" date="2021-02" db="EMBL/GenBank/DDBJ databases">
        <authorList>
            <person name="Dougan E. K."/>
            <person name="Rhodes N."/>
            <person name="Thang M."/>
            <person name="Chan C."/>
        </authorList>
    </citation>
    <scope>NUCLEOTIDE SEQUENCE</scope>
</reference>
<feature type="non-terminal residue" evidence="2">
    <location>
        <position position="204"/>
    </location>
</feature>
<dbReference type="Proteomes" id="UP000604046">
    <property type="component" value="Unassembled WGS sequence"/>
</dbReference>
<accession>A0A812LLQ2</accession>
<dbReference type="AlphaFoldDB" id="A0A812LLQ2"/>
<evidence type="ECO:0000256" key="1">
    <source>
        <dbReference type="SAM" id="MobiDB-lite"/>
    </source>
</evidence>
<protein>
    <submittedName>
        <fullName evidence="2">Uncharacterized protein</fullName>
    </submittedName>
</protein>
<proteinExistence type="predicted"/>
<evidence type="ECO:0000313" key="3">
    <source>
        <dbReference type="Proteomes" id="UP000604046"/>
    </source>
</evidence>
<organism evidence="2 3">
    <name type="scientific">Symbiodinium natans</name>
    <dbReference type="NCBI Taxonomy" id="878477"/>
    <lineage>
        <taxon>Eukaryota</taxon>
        <taxon>Sar</taxon>
        <taxon>Alveolata</taxon>
        <taxon>Dinophyceae</taxon>
        <taxon>Suessiales</taxon>
        <taxon>Symbiodiniaceae</taxon>
        <taxon>Symbiodinium</taxon>
    </lineage>
</organism>
<feature type="region of interest" description="Disordered" evidence="1">
    <location>
        <begin position="77"/>
        <end position="117"/>
    </location>
</feature>
<gene>
    <name evidence="2" type="ORF">SNAT2548_LOCUS12021</name>
</gene>